<feature type="compositionally biased region" description="Polar residues" evidence="1">
    <location>
        <begin position="58"/>
        <end position="86"/>
    </location>
</feature>
<protein>
    <submittedName>
        <fullName evidence="2">Putative DNA double-strand break repair Rad50 ATPase</fullName>
    </submittedName>
</protein>
<evidence type="ECO:0000313" key="2">
    <source>
        <dbReference type="EMBL" id="KAA3471269.1"/>
    </source>
</evidence>
<keyword evidence="3" id="KW-1185">Reference proteome</keyword>
<comment type="caution">
    <text evidence="2">The sequence shown here is derived from an EMBL/GenBank/DDBJ whole genome shotgun (WGS) entry which is preliminary data.</text>
</comment>
<dbReference type="AlphaFoldDB" id="A0A5B6VPJ8"/>
<feature type="compositionally biased region" description="Basic and acidic residues" evidence="1">
    <location>
        <begin position="25"/>
        <end position="35"/>
    </location>
</feature>
<proteinExistence type="predicted"/>
<evidence type="ECO:0000256" key="1">
    <source>
        <dbReference type="SAM" id="MobiDB-lite"/>
    </source>
</evidence>
<organism evidence="2 3">
    <name type="scientific">Gossypium australe</name>
    <dbReference type="NCBI Taxonomy" id="47621"/>
    <lineage>
        <taxon>Eukaryota</taxon>
        <taxon>Viridiplantae</taxon>
        <taxon>Streptophyta</taxon>
        <taxon>Embryophyta</taxon>
        <taxon>Tracheophyta</taxon>
        <taxon>Spermatophyta</taxon>
        <taxon>Magnoliopsida</taxon>
        <taxon>eudicotyledons</taxon>
        <taxon>Gunneridae</taxon>
        <taxon>Pentapetalae</taxon>
        <taxon>rosids</taxon>
        <taxon>malvids</taxon>
        <taxon>Malvales</taxon>
        <taxon>Malvaceae</taxon>
        <taxon>Malvoideae</taxon>
        <taxon>Gossypium</taxon>
    </lineage>
</organism>
<sequence length="134" mass="15046">MMDRMMESQQNMMSQLTQLLAGGMDKGKGPLDNIRESNQYPSGFTPMHVHAPPEINPQRPSTGASTPINFQVGSGSNLSHNPNNPIVPNLDEVVGEERVTTESQRQLEERCKWLEEKFKAIETTDFRCEVDAKD</sequence>
<evidence type="ECO:0000313" key="3">
    <source>
        <dbReference type="Proteomes" id="UP000325315"/>
    </source>
</evidence>
<accession>A0A5B6VPJ8</accession>
<dbReference type="EMBL" id="SMMG02000006">
    <property type="protein sequence ID" value="KAA3471269.1"/>
    <property type="molecule type" value="Genomic_DNA"/>
</dbReference>
<dbReference type="Proteomes" id="UP000325315">
    <property type="component" value="Unassembled WGS sequence"/>
</dbReference>
<name>A0A5B6VPJ8_9ROSI</name>
<gene>
    <name evidence="2" type="ORF">EPI10_016909</name>
</gene>
<feature type="region of interest" description="Disordered" evidence="1">
    <location>
        <begin position="24"/>
        <end position="91"/>
    </location>
</feature>
<reference evidence="3" key="1">
    <citation type="journal article" date="2019" name="Plant Biotechnol. J.">
        <title>Genome sequencing of the Australian wild diploid species Gossypium australe highlights disease resistance and delayed gland morphogenesis.</title>
        <authorList>
            <person name="Cai Y."/>
            <person name="Cai X."/>
            <person name="Wang Q."/>
            <person name="Wang P."/>
            <person name="Zhang Y."/>
            <person name="Cai C."/>
            <person name="Xu Y."/>
            <person name="Wang K."/>
            <person name="Zhou Z."/>
            <person name="Wang C."/>
            <person name="Geng S."/>
            <person name="Li B."/>
            <person name="Dong Q."/>
            <person name="Hou Y."/>
            <person name="Wang H."/>
            <person name="Ai P."/>
            <person name="Liu Z."/>
            <person name="Yi F."/>
            <person name="Sun M."/>
            <person name="An G."/>
            <person name="Cheng J."/>
            <person name="Zhang Y."/>
            <person name="Shi Q."/>
            <person name="Xie Y."/>
            <person name="Shi X."/>
            <person name="Chang Y."/>
            <person name="Huang F."/>
            <person name="Chen Y."/>
            <person name="Hong S."/>
            <person name="Mi L."/>
            <person name="Sun Q."/>
            <person name="Zhang L."/>
            <person name="Zhou B."/>
            <person name="Peng R."/>
            <person name="Zhang X."/>
            <person name="Liu F."/>
        </authorList>
    </citation>
    <scope>NUCLEOTIDE SEQUENCE [LARGE SCALE GENOMIC DNA]</scope>
    <source>
        <strain evidence="3">cv. PA1801</strain>
    </source>
</reference>